<protein>
    <submittedName>
        <fullName evidence="1">Uncharacterized protein</fullName>
    </submittedName>
</protein>
<evidence type="ECO:0000313" key="1">
    <source>
        <dbReference type="EMBL" id="KYO19052.1"/>
    </source>
</evidence>
<evidence type="ECO:0000313" key="2">
    <source>
        <dbReference type="Proteomes" id="UP000050525"/>
    </source>
</evidence>
<sequence length="103" mass="11577">MDREGRELQRAFSCLKANQTSTVSQSSSDGTTACFRCSHYLLSWRKWVHKTVQCTKLKRWPLTSPAGRSCMKARLMICVGSSRCSHFAAGLVAGQDFENKDDK</sequence>
<comment type="caution">
    <text evidence="1">The sequence shown here is derived from an EMBL/GenBank/DDBJ whole genome shotgun (WGS) entry which is preliminary data.</text>
</comment>
<keyword evidence="2" id="KW-1185">Reference proteome</keyword>
<gene>
    <name evidence="1" type="ORF">Y1Q_0018991</name>
</gene>
<name>A0A151M3G7_ALLMI</name>
<organism evidence="1 2">
    <name type="scientific">Alligator mississippiensis</name>
    <name type="common">American alligator</name>
    <dbReference type="NCBI Taxonomy" id="8496"/>
    <lineage>
        <taxon>Eukaryota</taxon>
        <taxon>Metazoa</taxon>
        <taxon>Chordata</taxon>
        <taxon>Craniata</taxon>
        <taxon>Vertebrata</taxon>
        <taxon>Euteleostomi</taxon>
        <taxon>Archelosauria</taxon>
        <taxon>Archosauria</taxon>
        <taxon>Crocodylia</taxon>
        <taxon>Alligatoridae</taxon>
        <taxon>Alligatorinae</taxon>
        <taxon>Alligator</taxon>
    </lineage>
</organism>
<dbReference type="AlphaFoldDB" id="A0A151M3G7"/>
<accession>A0A151M3G7</accession>
<dbReference type="Proteomes" id="UP000050525">
    <property type="component" value="Unassembled WGS sequence"/>
</dbReference>
<reference evidence="1 2" key="1">
    <citation type="journal article" date="2012" name="Genome Biol.">
        <title>Sequencing three crocodilian genomes to illuminate the evolution of archosaurs and amniotes.</title>
        <authorList>
            <person name="St John J.A."/>
            <person name="Braun E.L."/>
            <person name="Isberg S.R."/>
            <person name="Miles L.G."/>
            <person name="Chong A.Y."/>
            <person name="Gongora J."/>
            <person name="Dalzell P."/>
            <person name="Moran C."/>
            <person name="Bed'hom B."/>
            <person name="Abzhanov A."/>
            <person name="Burgess S.C."/>
            <person name="Cooksey A.M."/>
            <person name="Castoe T.A."/>
            <person name="Crawford N.G."/>
            <person name="Densmore L.D."/>
            <person name="Drew J.C."/>
            <person name="Edwards S.V."/>
            <person name="Faircloth B.C."/>
            <person name="Fujita M.K."/>
            <person name="Greenwold M.J."/>
            <person name="Hoffmann F.G."/>
            <person name="Howard J.M."/>
            <person name="Iguchi T."/>
            <person name="Janes D.E."/>
            <person name="Khan S.Y."/>
            <person name="Kohno S."/>
            <person name="de Koning A.J."/>
            <person name="Lance S.L."/>
            <person name="McCarthy F.M."/>
            <person name="McCormack J.E."/>
            <person name="Merchant M.E."/>
            <person name="Peterson D.G."/>
            <person name="Pollock D.D."/>
            <person name="Pourmand N."/>
            <person name="Raney B.J."/>
            <person name="Roessler K.A."/>
            <person name="Sanford J.R."/>
            <person name="Sawyer R.H."/>
            <person name="Schmidt C.J."/>
            <person name="Triplett E.W."/>
            <person name="Tuberville T.D."/>
            <person name="Venegas-Anaya M."/>
            <person name="Howard J.T."/>
            <person name="Jarvis E.D."/>
            <person name="Guillette L.J.Jr."/>
            <person name="Glenn T.C."/>
            <person name="Green R.E."/>
            <person name="Ray D.A."/>
        </authorList>
    </citation>
    <scope>NUCLEOTIDE SEQUENCE [LARGE SCALE GENOMIC DNA]</scope>
    <source>
        <strain evidence="1">KSC_2009_1</strain>
    </source>
</reference>
<proteinExistence type="predicted"/>
<dbReference type="EMBL" id="AKHW03006769">
    <property type="protein sequence ID" value="KYO19052.1"/>
    <property type="molecule type" value="Genomic_DNA"/>
</dbReference>